<feature type="domain" description="PWWP" evidence="10">
    <location>
        <begin position="891"/>
        <end position="942"/>
    </location>
</feature>
<dbReference type="Pfam" id="PF00856">
    <property type="entry name" value="SET"/>
    <property type="match status" value="1"/>
</dbReference>
<dbReference type="SMART" id="SM00570">
    <property type="entry name" value="AWS"/>
    <property type="match status" value="1"/>
</dbReference>
<dbReference type="EMBL" id="HBHW01030671">
    <property type="protein sequence ID" value="CAE0055723.1"/>
    <property type="molecule type" value="Transcribed_RNA"/>
</dbReference>
<feature type="region of interest" description="Disordered" evidence="8">
    <location>
        <begin position="80"/>
        <end position="220"/>
    </location>
</feature>
<keyword evidence="6" id="KW-0949">S-adenosyl-L-methionine</keyword>
<evidence type="ECO:0000259" key="11">
    <source>
        <dbReference type="PROSITE" id="PS51215"/>
    </source>
</evidence>
<feature type="region of interest" description="Disordered" evidence="8">
    <location>
        <begin position="756"/>
        <end position="861"/>
    </location>
</feature>
<keyword evidence="3" id="KW-0158">Chromosome</keyword>
<dbReference type="PANTHER" id="PTHR22884">
    <property type="entry name" value="SET DOMAIN PROTEINS"/>
    <property type="match status" value="1"/>
</dbReference>
<feature type="domain" description="AWS" evidence="11">
    <location>
        <begin position="1056"/>
        <end position="1106"/>
    </location>
</feature>
<comment type="subcellular location">
    <subcellularLocation>
        <location evidence="2">Chromosome</location>
    </subcellularLocation>
    <subcellularLocation>
        <location evidence="1">Nucleus</location>
    </subcellularLocation>
</comment>
<dbReference type="InterPro" id="IPR050777">
    <property type="entry name" value="SET2_Histone-Lys_MeTrsfase"/>
</dbReference>
<feature type="compositionally biased region" description="Basic and acidic residues" evidence="8">
    <location>
        <begin position="814"/>
        <end position="824"/>
    </location>
</feature>
<dbReference type="GO" id="GO:0042054">
    <property type="term" value="F:histone methyltransferase activity"/>
    <property type="evidence" value="ECO:0007669"/>
    <property type="project" value="InterPro"/>
</dbReference>
<dbReference type="InterPro" id="IPR000313">
    <property type="entry name" value="PWWP_dom"/>
</dbReference>
<feature type="region of interest" description="Disordered" evidence="8">
    <location>
        <begin position="316"/>
        <end position="366"/>
    </location>
</feature>
<feature type="compositionally biased region" description="Polar residues" evidence="8">
    <location>
        <begin position="10"/>
        <end position="23"/>
    </location>
</feature>
<evidence type="ECO:0008006" key="13">
    <source>
        <dbReference type="Google" id="ProtNLM"/>
    </source>
</evidence>
<dbReference type="SUPFAM" id="SSF63748">
    <property type="entry name" value="Tudor/PWWP/MBT"/>
    <property type="match status" value="2"/>
</dbReference>
<feature type="region of interest" description="Disordered" evidence="8">
    <location>
        <begin position="388"/>
        <end position="487"/>
    </location>
</feature>
<dbReference type="Pfam" id="PF00855">
    <property type="entry name" value="PWWP"/>
    <property type="match status" value="2"/>
</dbReference>
<dbReference type="Gene3D" id="2.30.30.140">
    <property type="match status" value="2"/>
</dbReference>
<dbReference type="Pfam" id="PF17907">
    <property type="entry name" value="AWS"/>
    <property type="match status" value="1"/>
</dbReference>
<dbReference type="GO" id="GO:0005634">
    <property type="term" value="C:nucleus"/>
    <property type="evidence" value="ECO:0007669"/>
    <property type="project" value="UniProtKB-SubCell"/>
</dbReference>
<reference evidence="12" key="1">
    <citation type="submission" date="2021-01" db="EMBL/GenBank/DDBJ databases">
        <authorList>
            <person name="Corre E."/>
            <person name="Pelletier E."/>
            <person name="Niang G."/>
            <person name="Scheremetjew M."/>
            <person name="Finn R."/>
            <person name="Kale V."/>
            <person name="Holt S."/>
            <person name="Cochrane G."/>
            <person name="Meng A."/>
            <person name="Brown T."/>
            <person name="Cohen L."/>
        </authorList>
    </citation>
    <scope>NUCLEOTIDE SEQUENCE</scope>
    <source>
        <strain evidence="12">CCMP 769</strain>
    </source>
</reference>
<dbReference type="PROSITE" id="PS50280">
    <property type="entry name" value="SET"/>
    <property type="match status" value="1"/>
</dbReference>
<keyword evidence="7" id="KW-0539">Nucleus</keyword>
<dbReference type="SUPFAM" id="SSF82199">
    <property type="entry name" value="SET domain"/>
    <property type="match status" value="1"/>
</dbReference>
<accession>A0A7S2ZYG8</accession>
<evidence type="ECO:0000256" key="1">
    <source>
        <dbReference type="ARBA" id="ARBA00004123"/>
    </source>
</evidence>
<evidence type="ECO:0000256" key="4">
    <source>
        <dbReference type="ARBA" id="ARBA00022603"/>
    </source>
</evidence>
<dbReference type="PROSITE" id="PS50812">
    <property type="entry name" value="PWWP"/>
    <property type="match status" value="2"/>
</dbReference>
<evidence type="ECO:0000256" key="8">
    <source>
        <dbReference type="SAM" id="MobiDB-lite"/>
    </source>
</evidence>
<dbReference type="CDD" id="cd05162">
    <property type="entry name" value="PWWP"/>
    <property type="match status" value="1"/>
</dbReference>
<gene>
    <name evidence="12" type="ORF">RMAR00112_LOCUS23759</name>
</gene>
<feature type="compositionally biased region" description="Basic and acidic residues" evidence="8">
    <location>
        <begin position="529"/>
        <end position="538"/>
    </location>
</feature>
<protein>
    <recommendedName>
        <fullName evidence="13">Histone-lysine N-methyltransferase</fullName>
    </recommendedName>
</protein>
<dbReference type="SMART" id="SM00317">
    <property type="entry name" value="SET"/>
    <property type="match status" value="1"/>
</dbReference>
<feature type="region of interest" description="Disordered" evidence="8">
    <location>
        <begin position="1"/>
        <end position="30"/>
    </location>
</feature>
<feature type="domain" description="PWWP" evidence="10">
    <location>
        <begin position="660"/>
        <end position="709"/>
    </location>
</feature>
<keyword evidence="4" id="KW-0489">Methyltransferase</keyword>
<evidence type="ECO:0000256" key="3">
    <source>
        <dbReference type="ARBA" id="ARBA00022454"/>
    </source>
</evidence>
<evidence type="ECO:0000313" key="12">
    <source>
        <dbReference type="EMBL" id="CAE0055723.1"/>
    </source>
</evidence>
<dbReference type="GO" id="GO:0005694">
    <property type="term" value="C:chromosome"/>
    <property type="evidence" value="ECO:0007669"/>
    <property type="project" value="UniProtKB-SubCell"/>
</dbReference>
<evidence type="ECO:0000256" key="7">
    <source>
        <dbReference type="ARBA" id="ARBA00023242"/>
    </source>
</evidence>
<evidence type="ECO:0000259" key="10">
    <source>
        <dbReference type="PROSITE" id="PS50812"/>
    </source>
</evidence>
<keyword evidence="5" id="KW-0808">Transferase</keyword>
<sequence>MARREDRGQYSLSERLSECNGSEEQVPVPSAELPPISAIKKLINVEQSGNDRARANAMNRLPPPSEVAIRSYWARQIPESQSLGGRNSWPPASHQELIFMAEHQAGPENDRPPSPPGLLGAGDLEDLPVPRKRPSPSNSTHEKNRTAERLDTLPSTKAKDDELRRSQKSTERAYHTFQQERSDLVQRQNSPNRAERSFSRNSVGERGTAPVSPPTRRGDRLENLSILVGTNANAASPIGTRDIAKRRSRRTPLSVQVLTSQISQPLVDPEGDSDDSSGEYRPRSFPLSVNVVATGHLQEGPFEDEELADEIDARAEERPARPATPEAKPSTLLSNGDPLVDSDRDHGFPSPALQNMSTPDLRDLPRPPRRLRLAHVVNVDLEQDLYGAEPVPQPIGSDEKFPRSAEEHTRSSRMVRASSRGTLKRGGERSLKRLRINVETTESKPEPLPNNSDQSMEEVPSPGADCRVEGVARPSRSHQNRHSYGASEQVVVIGEPVDLRGDVKHVAKAHVPVVELNVKDEAEQDRVFGARKGEKRSMPDAGGEVVTKTEPLKTEELIPEEDYESEELLLSERNANKRRKQSDAANSELDFVNRSAWATDGVFSQVTEEKSPVGALEISPIAAKTKKERPLEKSRSDKASGSSALATFLGSRECEIKATDRRIVWGKIRGNGRWPLQISKRKQMPGVDKVLSKNQFFVALFGTGEVYWMSHNDKTIVQWKEGVRRGWADPSRRKSAQYLDALEDVRRFLGTDDDERLQFSNARRKNSDGGPKKPRSGSSPSNQEDVSKKPARRPWQSSRMIEEAGSPEDSPEMTDSHVSNEEKRKKGSSVQRKSANRTEIPRLEDCSSPSDTAWPGSLDNDETFTFTDPAKLNIDFAQLVSQRWITEEAEKQRVLWGKVRGHAHWPMQLVPSKNTKIVAKGPRPSSHHCCAMFFGTIEIAWLRRDGEVISWIDGIQRGFQNHGKNRVLFQAALSQVAAFLEPTVKNVPYGWWSRPDYLTERESMSESWIWPQDLEVFREEEFRLPNDMMKERRPKFRMIRRNIYPTKRRIRRLPKDEIPNCECPRPRGKEPACGEDCMNRMMRLTCDPFTCPSGESCSNKAFQLLERPNIRPVYIGNGKGWGVVACEHIKKGTFTAEYVGEIIGVDECERRLWECKYRGETNYYMMELSSDTIIDARDKGGVARLINSSCDPNCEALMWQDAATNETRIGIFAIRDIELGEELAYDYGFQDFGVNQSFRCRCDAADCRKWLDAKPERLKRRGERVTVERDGKFVRATITAYEPATKSYQVTYKDSVVESIPSPELATSFKKVCKSKRKLARK</sequence>
<dbReference type="PROSITE" id="PS51215">
    <property type="entry name" value="AWS"/>
    <property type="match status" value="1"/>
</dbReference>
<feature type="compositionally biased region" description="Polar residues" evidence="8">
    <location>
        <begin position="251"/>
        <end position="264"/>
    </location>
</feature>
<proteinExistence type="predicted"/>
<evidence type="ECO:0000256" key="6">
    <source>
        <dbReference type="ARBA" id="ARBA00022691"/>
    </source>
</evidence>
<feature type="region of interest" description="Disordered" evidence="8">
    <location>
        <begin position="238"/>
        <end position="283"/>
    </location>
</feature>
<feature type="compositionally biased region" description="Basic and acidic residues" evidence="8">
    <location>
        <begin position="397"/>
        <end position="410"/>
    </location>
</feature>
<feature type="compositionally biased region" description="Basic and acidic residues" evidence="8">
    <location>
        <begin position="140"/>
        <end position="184"/>
    </location>
</feature>
<evidence type="ECO:0000259" key="9">
    <source>
        <dbReference type="PROSITE" id="PS50280"/>
    </source>
</evidence>
<evidence type="ECO:0000256" key="5">
    <source>
        <dbReference type="ARBA" id="ARBA00022679"/>
    </source>
</evidence>
<organism evidence="12">
    <name type="scientific">Rhodosorus marinus</name>
    <dbReference type="NCBI Taxonomy" id="101924"/>
    <lineage>
        <taxon>Eukaryota</taxon>
        <taxon>Rhodophyta</taxon>
        <taxon>Stylonematophyceae</taxon>
        <taxon>Stylonematales</taxon>
        <taxon>Stylonemataceae</taxon>
        <taxon>Rhodosorus</taxon>
    </lineage>
</organism>
<dbReference type="InterPro" id="IPR006560">
    <property type="entry name" value="AWS_dom"/>
</dbReference>
<dbReference type="Gene3D" id="2.170.270.10">
    <property type="entry name" value="SET domain"/>
    <property type="match status" value="1"/>
</dbReference>
<feature type="domain" description="SET" evidence="9">
    <location>
        <begin position="1108"/>
        <end position="1228"/>
    </location>
</feature>
<evidence type="ECO:0000256" key="2">
    <source>
        <dbReference type="ARBA" id="ARBA00004286"/>
    </source>
</evidence>
<dbReference type="GO" id="GO:0032259">
    <property type="term" value="P:methylation"/>
    <property type="evidence" value="ECO:0007669"/>
    <property type="project" value="UniProtKB-KW"/>
</dbReference>
<dbReference type="InterPro" id="IPR001214">
    <property type="entry name" value="SET_dom"/>
</dbReference>
<feature type="region of interest" description="Disordered" evidence="8">
    <location>
        <begin position="529"/>
        <end position="553"/>
    </location>
</feature>
<name>A0A7S2ZYG8_9RHOD</name>
<dbReference type="InterPro" id="IPR046341">
    <property type="entry name" value="SET_dom_sf"/>
</dbReference>